<dbReference type="PANTHER" id="PTHR43328:SF1">
    <property type="entry name" value="N-ACETYLTRANSFERASE DOMAIN-CONTAINING PROTEIN"/>
    <property type="match status" value="1"/>
</dbReference>
<dbReference type="Proteomes" id="UP000043699">
    <property type="component" value="Unassembled WGS sequence"/>
</dbReference>
<dbReference type="PANTHER" id="PTHR43328">
    <property type="entry name" value="ACETYLTRANSFERASE-RELATED"/>
    <property type="match status" value="1"/>
</dbReference>
<dbReference type="InterPro" id="IPR016181">
    <property type="entry name" value="Acyl_CoA_acyltransferase"/>
</dbReference>
<dbReference type="AlphaFoldDB" id="A0A098EIP4"/>
<accession>A0A098EIP4</accession>
<dbReference type="Gene3D" id="3.40.630.30">
    <property type="match status" value="1"/>
</dbReference>
<organism evidence="2 3">
    <name type="scientific">Planococcus massiliensis</name>
    <dbReference type="NCBI Taxonomy" id="1499687"/>
    <lineage>
        <taxon>Bacteria</taxon>
        <taxon>Bacillati</taxon>
        <taxon>Bacillota</taxon>
        <taxon>Bacilli</taxon>
        <taxon>Bacillales</taxon>
        <taxon>Caryophanaceae</taxon>
        <taxon>Planococcus</taxon>
    </lineage>
</organism>
<dbReference type="STRING" id="1499687.BN1080_00588"/>
<feature type="domain" description="N-acetyltransferase" evidence="1">
    <location>
        <begin position="7"/>
        <end position="159"/>
    </location>
</feature>
<dbReference type="InterPro" id="IPR000182">
    <property type="entry name" value="GNAT_dom"/>
</dbReference>
<name>A0A098EIP4_9BACL</name>
<gene>
    <name evidence="2" type="ORF">BN1080_00588</name>
</gene>
<dbReference type="GO" id="GO:0016747">
    <property type="term" value="F:acyltransferase activity, transferring groups other than amino-acyl groups"/>
    <property type="evidence" value="ECO:0007669"/>
    <property type="project" value="InterPro"/>
</dbReference>
<keyword evidence="2" id="KW-0808">Transferase</keyword>
<dbReference type="RefSeq" id="WP_052650365.1">
    <property type="nucleotide sequence ID" value="NZ_CCXS01000001.1"/>
</dbReference>
<dbReference type="PROSITE" id="PS51186">
    <property type="entry name" value="GNAT"/>
    <property type="match status" value="1"/>
</dbReference>
<dbReference type="SUPFAM" id="SSF55729">
    <property type="entry name" value="Acyl-CoA N-acyltransferases (Nat)"/>
    <property type="match status" value="1"/>
</dbReference>
<sequence>MIKKKEVSLHPYSSKVAVTYDLPSDQLEFTGLPQDIIERDAKNPLKHLIIIKARDEVAGFFELDESDDRKKYSNNPRALLLRGYSVNPKFQGRGIATGSIYALPEFIRKEYPQFDEIVLGVNARNLAAQRVYEKAGFEDTGRRLMRSKGEQIVMCLRVERATESA</sequence>
<dbReference type="Pfam" id="PF00583">
    <property type="entry name" value="Acetyltransf_1"/>
    <property type="match status" value="1"/>
</dbReference>
<proteinExistence type="predicted"/>
<dbReference type="EMBL" id="CCXS01000001">
    <property type="protein sequence ID" value="CEG21675.1"/>
    <property type="molecule type" value="Genomic_DNA"/>
</dbReference>
<evidence type="ECO:0000313" key="2">
    <source>
        <dbReference type="EMBL" id="CEG21675.1"/>
    </source>
</evidence>
<evidence type="ECO:0000259" key="1">
    <source>
        <dbReference type="PROSITE" id="PS51186"/>
    </source>
</evidence>
<dbReference type="OrthoDB" id="66776at2"/>
<keyword evidence="3" id="KW-1185">Reference proteome</keyword>
<protein>
    <submittedName>
        <fullName evidence="2">Acetyltransferase (GNAT) family protein</fullName>
    </submittedName>
</protein>
<evidence type="ECO:0000313" key="3">
    <source>
        <dbReference type="Proteomes" id="UP000043699"/>
    </source>
</evidence>
<reference evidence="2 3" key="1">
    <citation type="submission" date="2014-09" db="EMBL/GenBank/DDBJ databases">
        <authorList>
            <person name="Urmite Genomes Urmite Genomes"/>
        </authorList>
    </citation>
    <scope>NUCLEOTIDE SEQUENCE [LARGE SCALE GENOMIC DNA]</scope>
    <source>
        <strain evidence="2 3">ES2</strain>
    </source>
</reference>